<gene>
    <name evidence="4" type="ORF">AB6713_18990</name>
</gene>
<accession>A0ABV4HY09</accession>
<feature type="compositionally biased region" description="Acidic residues" evidence="1">
    <location>
        <begin position="222"/>
        <end position="232"/>
    </location>
</feature>
<protein>
    <submittedName>
        <fullName evidence="4">Restriction endonuclease</fullName>
        <ecNumber evidence="4">3.1.21.-</ecNumber>
    </submittedName>
</protein>
<comment type="caution">
    <text evidence="4">The sequence shown here is derived from an EMBL/GenBank/DDBJ whole genome shotgun (WGS) entry which is preliminary data.</text>
</comment>
<dbReference type="GO" id="GO:0004519">
    <property type="term" value="F:endonuclease activity"/>
    <property type="evidence" value="ECO:0007669"/>
    <property type="project" value="UniProtKB-KW"/>
</dbReference>
<keyword evidence="2" id="KW-0472">Membrane</keyword>
<reference evidence="4 5" key="1">
    <citation type="submission" date="2024-07" db="EMBL/GenBank/DDBJ databases">
        <title>Luteimonas salilacus sp. nov., isolated from the shore soil of Salt Lake in Tibet of China.</title>
        <authorList>
            <person name="Zhang X."/>
            <person name="Li A."/>
        </authorList>
    </citation>
    <scope>NUCLEOTIDE SEQUENCE [LARGE SCALE GENOMIC DNA]</scope>
    <source>
        <strain evidence="4 5">B3-2-R+30</strain>
    </source>
</reference>
<dbReference type="InterPro" id="IPR007560">
    <property type="entry name" value="Restrct_endonuc_IV_Mrr"/>
</dbReference>
<keyword evidence="2" id="KW-1133">Transmembrane helix</keyword>
<sequence>MSAGLQWLVVVVVVLLLGTVATVYIQRVLRRRDETRAGIAALAGTSWREFIHLVLQALSRRGFERVFDHEVAAGDKDYTLQRDGRRWLLSCKHGSAFVLGNATVNELSNEIRLANASGGFLFTQGRISNEARKTAADRNIELLDGATLWPELRDLKPEQLAAIRAGAERRARQRIAVAWLLALLVGIAVYFAIADRSPISIGAPQAAPVSSDAPAPAADAGPEADADAAADVDDSRGAEPVMASPQAQREALVGAVATLPMVDRAFWATQSTLEVHLLDAGEDAMPSICPLVERYPDLAASRILLTPPAGSGLQVRFRQCRTY</sequence>
<keyword evidence="4" id="KW-0255">Endonuclease</keyword>
<proteinExistence type="predicted"/>
<feature type="compositionally biased region" description="Low complexity" evidence="1">
    <location>
        <begin position="204"/>
        <end position="221"/>
    </location>
</feature>
<feature type="domain" description="Restriction endonuclease type IV Mrr" evidence="3">
    <location>
        <begin position="45"/>
        <end position="148"/>
    </location>
</feature>
<dbReference type="InterPro" id="IPR052906">
    <property type="entry name" value="Type_IV_Methyl-Rstrct_Enzyme"/>
</dbReference>
<organism evidence="4 5">
    <name type="scientific">Luteimonas salinilitoris</name>
    <dbReference type="NCBI Taxonomy" id="3237697"/>
    <lineage>
        <taxon>Bacteria</taxon>
        <taxon>Pseudomonadati</taxon>
        <taxon>Pseudomonadota</taxon>
        <taxon>Gammaproteobacteria</taxon>
        <taxon>Lysobacterales</taxon>
        <taxon>Lysobacteraceae</taxon>
        <taxon>Luteimonas</taxon>
    </lineage>
</organism>
<dbReference type="PANTHER" id="PTHR30015:SF7">
    <property type="entry name" value="TYPE IV METHYL-DIRECTED RESTRICTION ENZYME ECOKMRR"/>
    <property type="match status" value="1"/>
</dbReference>
<evidence type="ECO:0000313" key="5">
    <source>
        <dbReference type="Proteomes" id="UP001566331"/>
    </source>
</evidence>
<dbReference type="GO" id="GO:0016787">
    <property type="term" value="F:hydrolase activity"/>
    <property type="evidence" value="ECO:0007669"/>
    <property type="project" value="UniProtKB-KW"/>
</dbReference>
<feature type="transmembrane region" description="Helical" evidence="2">
    <location>
        <begin position="175"/>
        <end position="193"/>
    </location>
</feature>
<dbReference type="RefSeq" id="WP_370562703.1">
    <property type="nucleotide sequence ID" value="NZ_JBFWIB010000002.1"/>
</dbReference>
<name>A0ABV4HY09_9GAMM</name>
<evidence type="ECO:0000259" key="3">
    <source>
        <dbReference type="Pfam" id="PF04471"/>
    </source>
</evidence>
<keyword evidence="4" id="KW-0378">Hydrolase</keyword>
<feature type="transmembrane region" description="Helical" evidence="2">
    <location>
        <begin position="6"/>
        <end position="25"/>
    </location>
</feature>
<keyword evidence="4" id="KW-0540">Nuclease</keyword>
<keyword evidence="2" id="KW-0812">Transmembrane</keyword>
<evidence type="ECO:0000256" key="2">
    <source>
        <dbReference type="SAM" id="Phobius"/>
    </source>
</evidence>
<dbReference type="EMBL" id="JBFWIC010000045">
    <property type="protein sequence ID" value="MEZ0476676.1"/>
    <property type="molecule type" value="Genomic_DNA"/>
</dbReference>
<keyword evidence="5" id="KW-1185">Reference proteome</keyword>
<dbReference type="PANTHER" id="PTHR30015">
    <property type="entry name" value="MRR RESTRICTION SYSTEM PROTEIN"/>
    <property type="match status" value="1"/>
</dbReference>
<evidence type="ECO:0000313" key="4">
    <source>
        <dbReference type="EMBL" id="MEZ0476676.1"/>
    </source>
</evidence>
<evidence type="ECO:0000256" key="1">
    <source>
        <dbReference type="SAM" id="MobiDB-lite"/>
    </source>
</evidence>
<dbReference type="SUPFAM" id="SSF52980">
    <property type="entry name" value="Restriction endonuclease-like"/>
    <property type="match status" value="1"/>
</dbReference>
<feature type="region of interest" description="Disordered" evidence="1">
    <location>
        <begin position="204"/>
        <end position="244"/>
    </location>
</feature>
<dbReference type="InterPro" id="IPR011335">
    <property type="entry name" value="Restrct_endonuc-II-like"/>
</dbReference>
<dbReference type="Pfam" id="PF04471">
    <property type="entry name" value="Mrr_cat"/>
    <property type="match status" value="1"/>
</dbReference>
<dbReference type="EC" id="3.1.21.-" evidence="4"/>
<dbReference type="Proteomes" id="UP001566331">
    <property type="component" value="Unassembled WGS sequence"/>
</dbReference>